<name>A0ACB0LZT5_TRIPR</name>
<dbReference type="Proteomes" id="UP001177021">
    <property type="component" value="Unassembled WGS sequence"/>
</dbReference>
<organism evidence="1 2">
    <name type="scientific">Trifolium pratense</name>
    <name type="common">Red clover</name>
    <dbReference type="NCBI Taxonomy" id="57577"/>
    <lineage>
        <taxon>Eukaryota</taxon>
        <taxon>Viridiplantae</taxon>
        <taxon>Streptophyta</taxon>
        <taxon>Embryophyta</taxon>
        <taxon>Tracheophyta</taxon>
        <taxon>Spermatophyta</taxon>
        <taxon>Magnoliopsida</taxon>
        <taxon>eudicotyledons</taxon>
        <taxon>Gunneridae</taxon>
        <taxon>Pentapetalae</taxon>
        <taxon>rosids</taxon>
        <taxon>fabids</taxon>
        <taxon>Fabales</taxon>
        <taxon>Fabaceae</taxon>
        <taxon>Papilionoideae</taxon>
        <taxon>50 kb inversion clade</taxon>
        <taxon>NPAAA clade</taxon>
        <taxon>Hologalegina</taxon>
        <taxon>IRL clade</taxon>
        <taxon>Trifolieae</taxon>
        <taxon>Trifolium</taxon>
    </lineage>
</organism>
<proteinExistence type="predicted"/>
<evidence type="ECO:0000313" key="2">
    <source>
        <dbReference type="Proteomes" id="UP001177021"/>
    </source>
</evidence>
<comment type="caution">
    <text evidence="1">The sequence shown here is derived from an EMBL/GenBank/DDBJ whole genome shotgun (WGS) entry which is preliminary data.</text>
</comment>
<sequence>MQDFLKIGLLIFTLVLFCNSLVVGFGQNIFNVIHYGAKGDGTSDDTQAFLEAFKALCEANEDTPTLIVPAEHSFFVRQITFRGPCKYQNLHIKIDGHILAPHRNEWDTCSKRWLYFLNVHGMTIDGSGVIDGRGEAWWGNLNGTKGCTGTPPPTALLFERCDGLQLSGLTHINGPGMHIYVVHSQDVTISHVNVTSPPKSRNTDGIDLSNSVRVNVHDSIIQSGDDCIAIKGGSQFINITQVTCGPKTHGISVGSLGGGGAEEFAENITVKNCTFNGADSAARIKTYPGGKGYARSIIFDHIIVNQIKNPIYIQQHYMKVPEKGDAVKISNVTFSNIYGTCSGDNAIFLDCAKIGCDNITLQDINITSVDPKKPSSSICNNVHGTAKNITSPPFHCLDQ</sequence>
<evidence type="ECO:0000313" key="1">
    <source>
        <dbReference type="EMBL" id="CAJ2674985.1"/>
    </source>
</evidence>
<dbReference type="EMBL" id="CASHSV030000716">
    <property type="protein sequence ID" value="CAJ2674985.1"/>
    <property type="molecule type" value="Genomic_DNA"/>
</dbReference>
<keyword evidence="2" id="KW-1185">Reference proteome</keyword>
<accession>A0ACB0LZT5</accession>
<gene>
    <name evidence="1" type="ORF">MILVUS5_LOCUS38117</name>
</gene>
<protein>
    <submittedName>
        <fullName evidence="1">Uncharacterized protein</fullName>
    </submittedName>
</protein>
<reference evidence="1" key="1">
    <citation type="submission" date="2023-10" db="EMBL/GenBank/DDBJ databases">
        <authorList>
            <person name="Rodriguez Cubillos JULIANA M."/>
            <person name="De Vega J."/>
        </authorList>
    </citation>
    <scope>NUCLEOTIDE SEQUENCE</scope>
</reference>